<evidence type="ECO:0000256" key="5">
    <source>
        <dbReference type="ARBA" id="ARBA00022475"/>
    </source>
</evidence>
<evidence type="ECO:0000256" key="13">
    <source>
        <dbReference type="SAM" id="Phobius"/>
    </source>
</evidence>
<accession>A0A3B0W8B3</accession>
<feature type="region of interest" description="Disordered" evidence="12">
    <location>
        <begin position="359"/>
        <end position="386"/>
    </location>
</feature>
<dbReference type="EMBL" id="UOFE01000024">
    <property type="protein sequence ID" value="VAW52165.1"/>
    <property type="molecule type" value="Genomic_DNA"/>
</dbReference>
<keyword evidence="14" id="KW-0966">Cell projection</keyword>
<feature type="transmembrane region" description="Helical" evidence="13">
    <location>
        <begin position="90"/>
        <end position="114"/>
    </location>
</feature>
<keyword evidence="14" id="KW-0969">Cilium</keyword>
<dbReference type="GO" id="GO:0005886">
    <property type="term" value="C:plasma membrane"/>
    <property type="evidence" value="ECO:0007669"/>
    <property type="project" value="UniProtKB-SubCell"/>
</dbReference>
<dbReference type="GO" id="GO:0009306">
    <property type="term" value="P:protein secretion"/>
    <property type="evidence" value="ECO:0007669"/>
    <property type="project" value="InterPro"/>
</dbReference>
<keyword evidence="8" id="KW-0653">Protein transport</keyword>
<evidence type="ECO:0000256" key="2">
    <source>
        <dbReference type="ARBA" id="ARBA00010690"/>
    </source>
</evidence>
<gene>
    <name evidence="14" type="ORF">MNBD_GAMMA05-679</name>
</gene>
<evidence type="ECO:0000256" key="4">
    <source>
        <dbReference type="ARBA" id="ARBA00022448"/>
    </source>
</evidence>
<keyword evidence="11" id="KW-1006">Bacterial flagellum protein export</keyword>
<dbReference type="InterPro" id="IPR006135">
    <property type="entry name" value="T3SS_substrate_exporter"/>
</dbReference>
<feature type="transmembrane region" description="Helical" evidence="13">
    <location>
        <begin position="38"/>
        <end position="57"/>
    </location>
</feature>
<keyword evidence="6 13" id="KW-0812">Transmembrane</keyword>
<dbReference type="InterPro" id="IPR029025">
    <property type="entry name" value="T3SS_substrate_exporter_C"/>
</dbReference>
<dbReference type="Gene3D" id="6.10.250.2080">
    <property type="match status" value="1"/>
</dbReference>
<evidence type="ECO:0000256" key="1">
    <source>
        <dbReference type="ARBA" id="ARBA00004651"/>
    </source>
</evidence>
<feature type="transmembrane region" description="Helical" evidence="13">
    <location>
        <begin position="192"/>
        <end position="214"/>
    </location>
</feature>
<keyword evidence="14" id="KW-0282">Flagellum</keyword>
<comment type="subcellular location">
    <subcellularLocation>
        <location evidence="1">Cell membrane</location>
        <topology evidence="1">Multi-pass membrane protein</topology>
    </subcellularLocation>
</comment>
<comment type="similarity">
    <text evidence="2">Belongs to the type III secretion exporter family.</text>
</comment>
<protein>
    <recommendedName>
        <fullName evidence="3">Flagellar biosynthetic protein FlhB</fullName>
    </recommendedName>
</protein>
<reference evidence="14" key="1">
    <citation type="submission" date="2018-06" db="EMBL/GenBank/DDBJ databases">
        <authorList>
            <person name="Zhirakovskaya E."/>
        </authorList>
    </citation>
    <scope>NUCLEOTIDE SEQUENCE</scope>
</reference>
<keyword evidence="9 13" id="KW-1133">Transmembrane helix</keyword>
<dbReference type="InterPro" id="IPR006136">
    <property type="entry name" value="FlhB"/>
</dbReference>
<dbReference type="Gene3D" id="3.40.1690.10">
    <property type="entry name" value="secretion proteins EscU"/>
    <property type="match status" value="1"/>
</dbReference>
<feature type="region of interest" description="Disordered" evidence="12">
    <location>
        <begin position="1"/>
        <end position="29"/>
    </location>
</feature>
<dbReference type="Pfam" id="PF01312">
    <property type="entry name" value="Bac_export_2"/>
    <property type="match status" value="1"/>
</dbReference>
<feature type="compositionally biased region" description="Basic and acidic residues" evidence="12">
    <location>
        <begin position="1"/>
        <end position="11"/>
    </location>
</feature>
<dbReference type="GO" id="GO:0044780">
    <property type="term" value="P:bacterial-type flagellum assembly"/>
    <property type="evidence" value="ECO:0007669"/>
    <property type="project" value="InterPro"/>
</dbReference>
<dbReference type="NCBIfam" id="TIGR00328">
    <property type="entry name" value="flhB"/>
    <property type="match status" value="1"/>
</dbReference>
<dbReference type="PRINTS" id="PR00950">
    <property type="entry name" value="TYPE3IMSPROT"/>
</dbReference>
<proteinExistence type="inferred from homology"/>
<dbReference type="SUPFAM" id="SSF160544">
    <property type="entry name" value="EscU C-terminal domain-like"/>
    <property type="match status" value="1"/>
</dbReference>
<keyword evidence="4" id="KW-0813">Transport</keyword>
<evidence type="ECO:0000256" key="11">
    <source>
        <dbReference type="ARBA" id="ARBA00023225"/>
    </source>
</evidence>
<evidence type="ECO:0000256" key="6">
    <source>
        <dbReference type="ARBA" id="ARBA00022692"/>
    </source>
</evidence>
<evidence type="ECO:0000256" key="10">
    <source>
        <dbReference type="ARBA" id="ARBA00023136"/>
    </source>
</evidence>
<evidence type="ECO:0000313" key="14">
    <source>
        <dbReference type="EMBL" id="VAW52165.1"/>
    </source>
</evidence>
<evidence type="ECO:0000256" key="8">
    <source>
        <dbReference type="ARBA" id="ARBA00022927"/>
    </source>
</evidence>
<feature type="transmembrane region" description="Helical" evidence="13">
    <location>
        <begin position="149"/>
        <end position="168"/>
    </location>
</feature>
<dbReference type="FunFam" id="3.40.1690.10:FF:000001">
    <property type="entry name" value="Flagellar biosynthetic protein FlhB"/>
    <property type="match status" value="1"/>
</dbReference>
<sequence length="386" mass="42085">MSQDTGQERTEQATPKKLKESREKGQVPRSKELNSMTLLMASGGGFLLMGESMLIGFSETLTKGLSFKNAQEIDADGIVRIFGETALDCLLLVAPLFALLVVVTMLTPLGLGGWSFSLKAISFKLEKLDPIKGIGRIFALKGLVELVKVLAKFLLVASVSGFIIWSLIEELVGLGEEPIQAALAHVASLCGWSFMASSSVLIIIAALDAPFQLWQHNKQLKMTKQEVKDENKETDGRPEVKGRIRALQQELSQRRMMDAVPDADVIITNPTHYSVALKYDQFGMKAPIVVAKGADLIAYKIRTVAEKNNVTVVSAPPLARALFASTELDQEIPGGLYVAVATILSYVYQLKASVYNGDTPPDSPSDLPIPEEFKDVLNPDNDDNIH</sequence>
<dbReference type="AlphaFoldDB" id="A0A3B0W8B3"/>
<dbReference type="PANTHER" id="PTHR30531:SF12">
    <property type="entry name" value="FLAGELLAR BIOSYNTHETIC PROTEIN FLHB"/>
    <property type="match status" value="1"/>
</dbReference>
<evidence type="ECO:0000256" key="9">
    <source>
        <dbReference type="ARBA" id="ARBA00022989"/>
    </source>
</evidence>
<keyword evidence="7" id="KW-1005">Bacterial flagellum biogenesis</keyword>
<feature type="compositionally biased region" description="Basic and acidic residues" evidence="12">
    <location>
        <begin position="371"/>
        <end position="386"/>
    </location>
</feature>
<organism evidence="14">
    <name type="scientific">hydrothermal vent metagenome</name>
    <dbReference type="NCBI Taxonomy" id="652676"/>
    <lineage>
        <taxon>unclassified sequences</taxon>
        <taxon>metagenomes</taxon>
        <taxon>ecological metagenomes</taxon>
    </lineage>
</organism>
<evidence type="ECO:0000256" key="3">
    <source>
        <dbReference type="ARBA" id="ARBA00021622"/>
    </source>
</evidence>
<keyword evidence="10 13" id="KW-0472">Membrane</keyword>
<keyword evidence="5" id="KW-1003">Cell membrane</keyword>
<name>A0A3B0W8B3_9ZZZZ</name>
<evidence type="ECO:0000256" key="12">
    <source>
        <dbReference type="SAM" id="MobiDB-lite"/>
    </source>
</evidence>
<dbReference type="PANTHER" id="PTHR30531">
    <property type="entry name" value="FLAGELLAR BIOSYNTHETIC PROTEIN FLHB"/>
    <property type="match status" value="1"/>
</dbReference>
<feature type="compositionally biased region" description="Basic and acidic residues" evidence="12">
    <location>
        <begin position="17"/>
        <end position="29"/>
    </location>
</feature>
<evidence type="ECO:0000256" key="7">
    <source>
        <dbReference type="ARBA" id="ARBA00022795"/>
    </source>
</evidence>